<dbReference type="OrthoDB" id="5986838at2759"/>
<keyword evidence="7 13" id="KW-0175">Coiled coil</keyword>
<name>A0A1A6GMK2_NEOLE</name>
<evidence type="ECO:0000256" key="5">
    <source>
        <dbReference type="ARBA" id="ARBA00022787"/>
    </source>
</evidence>
<accession>A0A1A6GMK2</accession>
<dbReference type="PANTHER" id="PTHR16501:SF17">
    <property type="entry name" value="MITOCHONDRIAL FISSION FACTOR"/>
    <property type="match status" value="1"/>
</dbReference>
<evidence type="ECO:0000256" key="9">
    <source>
        <dbReference type="ARBA" id="ARBA00023136"/>
    </source>
</evidence>
<comment type="caution">
    <text evidence="15">The sequence shown here is derived from an EMBL/GenBank/DDBJ whole genome shotgun (WGS) entry which is preliminary data.</text>
</comment>
<evidence type="ECO:0000256" key="2">
    <source>
        <dbReference type="ARBA" id="ARBA00009806"/>
    </source>
</evidence>
<gene>
    <name evidence="15" type="ORF">A6R68_04372</name>
</gene>
<dbReference type="GO" id="GO:0005741">
    <property type="term" value="C:mitochondrial outer membrane"/>
    <property type="evidence" value="ECO:0007669"/>
    <property type="project" value="UniProtKB-SubCell"/>
</dbReference>
<keyword evidence="16" id="KW-1185">Reference proteome</keyword>
<evidence type="ECO:0000313" key="15">
    <source>
        <dbReference type="EMBL" id="OBS67089.1"/>
    </source>
</evidence>
<evidence type="ECO:0000256" key="3">
    <source>
        <dbReference type="ARBA" id="ARBA00021235"/>
    </source>
</evidence>
<keyword evidence="4 12" id="KW-0812">Transmembrane</keyword>
<reference evidence="15 16" key="1">
    <citation type="submission" date="2016-06" db="EMBL/GenBank/DDBJ databases">
        <title>The Draft Genome Sequence and Annotation of the Desert Woodrat Neotoma lepida.</title>
        <authorList>
            <person name="Campbell M."/>
            <person name="Oakeson K.F."/>
            <person name="Yandell M."/>
            <person name="Halpert J.R."/>
            <person name="Dearing D."/>
        </authorList>
    </citation>
    <scope>NUCLEOTIDE SEQUENCE [LARGE SCALE GENOMIC DNA]</scope>
    <source>
        <strain evidence="15">417</strain>
        <tissue evidence="15">Liver</tissue>
    </source>
</reference>
<comment type="function">
    <text evidence="1">Plays a role in mitochondrial and peroxisomal fission. Promotes the recruitment and association of the fission mediator dynamin-related protein 1 (DNM1L) to the mitochondrial surface. May be involved in regulation of synaptic vesicle membrane dynamics by recruitment of DNM1L to clathrin-containing vesicles.</text>
</comment>
<comment type="subcellular location">
    <subcellularLocation>
        <location evidence="12">Mitochondrion outer membrane</location>
        <topology evidence="12">Single-pass type IV membrane protein</topology>
    </subcellularLocation>
    <subcellularLocation>
        <location evidence="12">Peroxisome</location>
    </subcellularLocation>
</comment>
<evidence type="ECO:0000256" key="6">
    <source>
        <dbReference type="ARBA" id="ARBA00022989"/>
    </source>
</evidence>
<dbReference type="EMBL" id="LZPO01087153">
    <property type="protein sequence ID" value="OBS67089.1"/>
    <property type="molecule type" value="Genomic_DNA"/>
</dbReference>
<evidence type="ECO:0000256" key="10">
    <source>
        <dbReference type="ARBA" id="ARBA00023140"/>
    </source>
</evidence>
<evidence type="ECO:0000256" key="7">
    <source>
        <dbReference type="ARBA" id="ARBA00023054"/>
    </source>
</evidence>
<dbReference type="Pfam" id="PF05644">
    <property type="entry name" value="Miff"/>
    <property type="match status" value="1"/>
</dbReference>
<comment type="subunit">
    <text evidence="11">Homodimer. Interacts with DNM1L. Interacts with C11orf65/MFI; the interaction inhibits MFF interaction with DNM1L.</text>
</comment>
<dbReference type="GO" id="GO:0090141">
    <property type="term" value="P:positive regulation of mitochondrial fission"/>
    <property type="evidence" value="ECO:0007669"/>
    <property type="project" value="UniProtKB-UniRule"/>
</dbReference>
<evidence type="ECO:0000256" key="4">
    <source>
        <dbReference type="ARBA" id="ARBA00022692"/>
    </source>
</evidence>
<evidence type="ECO:0000256" key="8">
    <source>
        <dbReference type="ARBA" id="ARBA00023128"/>
    </source>
</evidence>
<keyword evidence="10 12" id="KW-0576">Peroxisome</keyword>
<evidence type="ECO:0000256" key="12">
    <source>
        <dbReference type="RuleBase" id="RU368040"/>
    </source>
</evidence>
<keyword evidence="8 12" id="KW-0496">Mitochondrion</keyword>
<organism evidence="15 16">
    <name type="scientific">Neotoma lepida</name>
    <name type="common">Desert woodrat</name>
    <dbReference type="NCBI Taxonomy" id="56216"/>
    <lineage>
        <taxon>Eukaryota</taxon>
        <taxon>Metazoa</taxon>
        <taxon>Chordata</taxon>
        <taxon>Craniata</taxon>
        <taxon>Vertebrata</taxon>
        <taxon>Euteleostomi</taxon>
        <taxon>Mammalia</taxon>
        <taxon>Eutheria</taxon>
        <taxon>Euarchontoglires</taxon>
        <taxon>Glires</taxon>
        <taxon>Rodentia</taxon>
        <taxon>Myomorpha</taxon>
        <taxon>Muroidea</taxon>
        <taxon>Cricetidae</taxon>
        <taxon>Neotominae</taxon>
        <taxon>Neotoma</taxon>
    </lineage>
</organism>
<proteinExistence type="inferred from homology"/>
<evidence type="ECO:0000256" key="13">
    <source>
        <dbReference type="SAM" id="Coils"/>
    </source>
</evidence>
<dbReference type="AlphaFoldDB" id="A0A1A6GMK2"/>
<keyword evidence="6 12" id="KW-1133">Transmembrane helix</keyword>
<feature type="transmembrane region" description="Helical" evidence="12">
    <location>
        <begin position="177"/>
        <end position="195"/>
    </location>
</feature>
<dbReference type="STRING" id="56216.A0A1A6GMK2"/>
<feature type="non-terminal residue" evidence="15">
    <location>
        <position position="1"/>
    </location>
</feature>
<comment type="similarity">
    <text evidence="2 12">Belongs to the Tango11 family.</text>
</comment>
<dbReference type="InterPro" id="IPR039433">
    <property type="entry name" value="Mff-like_dom"/>
</dbReference>
<dbReference type="Proteomes" id="UP000092124">
    <property type="component" value="Unassembled WGS sequence"/>
</dbReference>
<feature type="domain" description="Mff-like" evidence="14">
    <location>
        <begin position="54"/>
        <end position="197"/>
    </location>
</feature>
<keyword evidence="5 12" id="KW-1000">Mitochondrion outer membrane</keyword>
<evidence type="ECO:0000256" key="11">
    <source>
        <dbReference type="ARBA" id="ARBA00047090"/>
    </source>
</evidence>
<dbReference type="GO" id="GO:0005777">
    <property type="term" value="C:peroxisome"/>
    <property type="evidence" value="ECO:0007669"/>
    <property type="project" value="UniProtKB-SubCell"/>
</dbReference>
<dbReference type="PANTHER" id="PTHR16501">
    <property type="entry name" value="TRANSPORT AND GOLGI ORGANIZATION PROTEIN 11"/>
    <property type="match status" value="1"/>
</dbReference>
<dbReference type="GO" id="GO:0000266">
    <property type="term" value="P:mitochondrial fission"/>
    <property type="evidence" value="ECO:0007669"/>
    <property type="project" value="UniProtKB-UniRule"/>
</dbReference>
<evidence type="ECO:0000256" key="1">
    <source>
        <dbReference type="ARBA" id="ARBA00002338"/>
    </source>
</evidence>
<keyword evidence="9 12" id="KW-0472">Membrane</keyword>
<sequence length="197" mass="23122">SRDGCHGRKCQAILFQDQQAQSTTSKPWHYSYELPHVKPHKISEFKRSLTPHNEEIHVAVKLKKLHFMKWLMLPNDRDNLSCVRDFLSLIQSSTHRAYCQIMGVLDQNCRPVIGATPLPQYDTIRYSTSSSFDTAMEASLEEMTAVDAASLRRQIIKLNRRLQHLEEENKERAKREMFMYSVTVAFWLLNTWLLLRR</sequence>
<dbReference type="GO" id="GO:0006626">
    <property type="term" value="P:protein targeting to mitochondrion"/>
    <property type="evidence" value="ECO:0007669"/>
    <property type="project" value="TreeGrafter"/>
</dbReference>
<evidence type="ECO:0000313" key="16">
    <source>
        <dbReference type="Proteomes" id="UP000092124"/>
    </source>
</evidence>
<dbReference type="InterPro" id="IPR008518">
    <property type="entry name" value="Mff/Tango-11"/>
</dbReference>
<feature type="coiled-coil region" evidence="13">
    <location>
        <begin position="148"/>
        <end position="175"/>
    </location>
</feature>
<feature type="non-terminal residue" evidence="15">
    <location>
        <position position="197"/>
    </location>
</feature>
<protein>
    <recommendedName>
        <fullName evidence="3 12">Mitochondrial fission factor</fullName>
    </recommendedName>
</protein>
<evidence type="ECO:0000259" key="14">
    <source>
        <dbReference type="Pfam" id="PF05644"/>
    </source>
</evidence>
<dbReference type="GO" id="GO:0090314">
    <property type="term" value="P:positive regulation of protein targeting to membrane"/>
    <property type="evidence" value="ECO:0007669"/>
    <property type="project" value="UniProtKB-UniRule"/>
</dbReference>